<dbReference type="RefSeq" id="WP_187718802.1">
    <property type="nucleotide sequence ID" value="NZ_JACTAH010000002.1"/>
</dbReference>
<evidence type="ECO:0000313" key="10">
    <source>
        <dbReference type="Proteomes" id="UP000603602"/>
    </source>
</evidence>
<evidence type="ECO:0000256" key="1">
    <source>
        <dbReference type="ARBA" id="ARBA00004162"/>
    </source>
</evidence>
<protein>
    <submittedName>
        <fullName evidence="9">Biopolymer transporter ExbD</fullName>
    </submittedName>
</protein>
<keyword evidence="7" id="KW-0813">Transport</keyword>
<dbReference type="InterPro" id="IPR003400">
    <property type="entry name" value="ExbD"/>
</dbReference>
<evidence type="ECO:0000256" key="8">
    <source>
        <dbReference type="SAM" id="Phobius"/>
    </source>
</evidence>
<evidence type="ECO:0000313" key="9">
    <source>
        <dbReference type="EMBL" id="MBD8504021.1"/>
    </source>
</evidence>
<comment type="similarity">
    <text evidence="2 7">Belongs to the ExbD/TolR family.</text>
</comment>
<organism evidence="9 10">
    <name type="scientific">Thauera sedimentorum</name>
    <dbReference type="NCBI Taxonomy" id="2767595"/>
    <lineage>
        <taxon>Bacteria</taxon>
        <taxon>Pseudomonadati</taxon>
        <taxon>Pseudomonadota</taxon>
        <taxon>Betaproteobacteria</taxon>
        <taxon>Rhodocyclales</taxon>
        <taxon>Zoogloeaceae</taxon>
        <taxon>Thauera</taxon>
    </lineage>
</organism>
<reference evidence="10" key="1">
    <citation type="submission" date="2023-07" db="EMBL/GenBank/DDBJ databases">
        <title>Thauera sp. CAU 1555 isolated from sand of Yaerae Beach.</title>
        <authorList>
            <person name="Kim W."/>
        </authorList>
    </citation>
    <scope>NUCLEOTIDE SEQUENCE [LARGE SCALE GENOMIC DNA]</scope>
    <source>
        <strain evidence="10">CAU 1555</strain>
    </source>
</reference>
<keyword evidence="5 8" id="KW-1133">Transmembrane helix</keyword>
<evidence type="ECO:0000256" key="4">
    <source>
        <dbReference type="ARBA" id="ARBA00022692"/>
    </source>
</evidence>
<evidence type="ECO:0000256" key="5">
    <source>
        <dbReference type="ARBA" id="ARBA00022989"/>
    </source>
</evidence>
<accession>A0ABR9BFN4</accession>
<comment type="subcellular location">
    <subcellularLocation>
        <location evidence="1">Cell membrane</location>
        <topology evidence="1">Single-pass membrane protein</topology>
    </subcellularLocation>
    <subcellularLocation>
        <location evidence="7">Cell membrane</location>
        <topology evidence="7">Single-pass type II membrane protein</topology>
    </subcellularLocation>
</comment>
<keyword evidence="6 8" id="KW-0472">Membrane</keyword>
<comment type="caution">
    <text evidence="9">The sequence shown here is derived from an EMBL/GenBank/DDBJ whole genome shotgun (WGS) entry which is preliminary data.</text>
</comment>
<dbReference type="Proteomes" id="UP000603602">
    <property type="component" value="Unassembled WGS sequence"/>
</dbReference>
<evidence type="ECO:0000256" key="2">
    <source>
        <dbReference type="ARBA" id="ARBA00005811"/>
    </source>
</evidence>
<dbReference type="Pfam" id="PF02472">
    <property type="entry name" value="ExbD"/>
    <property type="match status" value="1"/>
</dbReference>
<keyword evidence="7" id="KW-0653">Protein transport</keyword>
<evidence type="ECO:0000256" key="6">
    <source>
        <dbReference type="ARBA" id="ARBA00023136"/>
    </source>
</evidence>
<proteinExistence type="inferred from homology"/>
<sequence>MAFGGFNQGGGQAPMSEINMVPLIDVMLVLLIVFMITAPLLTHGVKIDLPAASSDPNVEKPETVTLAMDGEGKLFWNDQPLADADLAVRLADAAAATPQPELHLRADRETRYQKIAEVMSAAREAGVQKMGFITVPAR</sequence>
<feature type="transmembrane region" description="Helical" evidence="8">
    <location>
        <begin position="20"/>
        <end position="41"/>
    </location>
</feature>
<keyword evidence="3" id="KW-1003">Cell membrane</keyword>
<keyword evidence="10" id="KW-1185">Reference proteome</keyword>
<evidence type="ECO:0000256" key="7">
    <source>
        <dbReference type="RuleBase" id="RU003879"/>
    </source>
</evidence>
<dbReference type="PANTHER" id="PTHR30558">
    <property type="entry name" value="EXBD MEMBRANE COMPONENT OF PMF-DRIVEN MACROMOLECULE IMPORT SYSTEM"/>
    <property type="match status" value="1"/>
</dbReference>
<name>A0ABR9BFN4_9RHOO</name>
<keyword evidence="4 7" id="KW-0812">Transmembrane</keyword>
<evidence type="ECO:0000256" key="3">
    <source>
        <dbReference type="ARBA" id="ARBA00022475"/>
    </source>
</evidence>
<gene>
    <name evidence="9" type="ORF">IFO67_14085</name>
</gene>
<dbReference type="EMBL" id="JACYTO010000002">
    <property type="protein sequence ID" value="MBD8504021.1"/>
    <property type="molecule type" value="Genomic_DNA"/>
</dbReference>
<dbReference type="Gene3D" id="3.30.420.270">
    <property type="match status" value="1"/>
</dbReference>
<dbReference type="PANTHER" id="PTHR30558:SF7">
    <property type="entry name" value="TOL-PAL SYSTEM PROTEIN TOLR"/>
    <property type="match status" value="1"/>
</dbReference>